<sequence>PQMYITSLAESGAGGYLVVVLAFTIPLAMIAYALCIAIRTRRQAHVAAPVAGEDDSREETG</sequence>
<feature type="transmembrane region" description="Helical" evidence="1">
    <location>
        <begin position="13"/>
        <end position="35"/>
    </location>
</feature>
<comment type="caution">
    <text evidence="2">The sequence shown here is derived from an EMBL/GenBank/DDBJ whole genome shotgun (WGS) entry which is preliminary data.</text>
</comment>
<name>X0U9R7_9ZZZZ</name>
<keyword evidence="1" id="KW-1133">Transmembrane helix</keyword>
<proteinExistence type="predicted"/>
<organism evidence="2">
    <name type="scientific">marine sediment metagenome</name>
    <dbReference type="NCBI Taxonomy" id="412755"/>
    <lineage>
        <taxon>unclassified sequences</taxon>
        <taxon>metagenomes</taxon>
        <taxon>ecological metagenomes</taxon>
    </lineage>
</organism>
<reference evidence="2" key="1">
    <citation type="journal article" date="2014" name="Front. Microbiol.">
        <title>High frequency of phylogenetically diverse reductive dehalogenase-homologous genes in deep subseafloor sedimentary metagenomes.</title>
        <authorList>
            <person name="Kawai M."/>
            <person name="Futagami T."/>
            <person name="Toyoda A."/>
            <person name="Takaki Y."/>
            <person name="Nishi S."/>
            <person name="Hori S."/>
            <person name="Arai W."/>
            <person name="Tsubouchi T."/>
            <person name="Morono Y."/>
            <person name="Uchiyama I."/>
            <person name="Ito T."/>
            <person name="Fujiyama A."/>
            <person name="Inagaki F."/>
            <person name="Takami H."/>
        </authorList>
    </citation>
    <scope>NUCLEOTIDE SEQUENCE</scope>
    <source>
        <strain evidence="2">Expedition CK06-06</strain>
    </source>
</reference>
<keyword evidence="1" id="KW-0472">Membrane</keyword>
<keyword evidence="1" id="KW-0812">Transmembrane</keyword>
<protein>
    <submittedName>
        <fullName evidence="2">Uncharacterized protein</fullName>
    </submittedName>
</protein>
<evidence type="ECO:0000313" key="2">
    <source>
        <dbReference type="EMBL" id="GAG02574.1"/>
    </source>
</evidence>
<feature type="non-terminal residue" evidence="2">
    <location>
        <position position="1"/>
    </location>
</feature>
<evidence type="ECO:0000256" key="1">
    <source>
        <dbReference type="SAM" id="Phobius"/>
    </source>
</evidence>
<dbReference type="AlphaFoldDB" id="X0U9R7"/>
<accession>X0U9R7</accession>
<dbReference type="EMBL" id="BARS01022662">
    <property type="protein sequence ID" value="GAG02574.1"/>
    <property type="molecule type" value="Genomic_DNA"/>
</dbReference>
<gene>
    <name evidence="2" type="ORF">S01H1_36198</name>
</gene>